<name>A0ABN9TSR4_9DINO</name>
<sequence length="358" mass="38048">MAMAARVVATLALCIQVCVASKQRASAQAVANPIRKVVKLLQNMQEKVQAEGSKEEDLYSKFKCYPTGVGELESRVEAAGNAAPELEASIKGSEEKLVQTQQALKGAQKERADAKVAIASAESIREKDAKAFAETKAELEGYLSQISAAVASVEKGMAGSFLQARSSAAALRKIVEKSDVIGDDDKEILVSFLSGGASYAPQSGEITGILKQLGDEFAKSLKAAADTEAAAIKEHEALIAAQSKEIETLTVSIEQKLTSVGDFSVSIQQMKADFEDIAGNLLEDKKMLAQLKTGCSTKDAEYEARVKTRSEELLALAETIKLLNDDDALELFMPRRCQPPAPASCRSGCAGPTCGRAP</sequence>
<feature type="coiled-coil region" evidence="1">
    <location>
        <begin position="90"/>
        <end position="117"/>
    </location>
</feature>
<evidence type="ECO:0000313" key="3">
    <source>
        <dbReference type="EMBL" id="CAK0849194.1"/>
    </source>
</evidence>
<feature type="chain" id="PRO_5047396187" evidence="2">
    <location>
        <begin position="21"/>
        <end position="358"/>
    </location>
</feature>
<dbReference type="Proteomes" id="UP001189429">
    <property type="component" value="Unassembled WGS sequence"/>
</dbReference>
<keyword evidence="4" id="KW-1185">Reference proteome</keyword>
<accession>A0ABN9TSR4</accession>
<evidence type="ECO:0000256" key="2">
    <source>
        <dbReference type="SAM" id="SignalP"/>
    </source>
</evidence>
<evidence type="ECO:0000256" key="1">
    <source>
        <dbReference type="SAM" id="Coils"/>
    </source>
</evidence>
<dbReference type="EMBL" id="CAUYUJ010015041">
    <property type="protein sequence ID" value="CAK0849194.1"/>
    <property type="molecule type" value="Genomic_DNA"/>
</dbReference>
<reference evidence="3" key="1">
    <citation type="submission" date="2023-10" db="EMBL/GenBank/DDBJ databases">
        <authorList>
            <person name="Chen Y."/>
            <person name="Shah S."/>
            <person name="Dougan E. K."/>
            <person name="Thang M."/>
            <person name="Chan C."/>
        </authorList>
    </citation>
    <scope>NUCLEOTIDE SEQUENCE [LARGE SCALE GENOMIC DNA]</scope>
</reference>
<comment type="caution">
    <text evidence="3">The sequence shown here is derived from an EMBL/GenBank/DDBJ whole genome shotgun (WGS) entry which is preliminary data.</text>
</comment>
<protein>
    <submittedName>
        <fullName evidence="3">Uncharacterized protein</fullName>
    </submittedName>
</protein>
<organism evidence="3 4">
    <name type="scientific">Prorocentrum cordatum</name>
    <dbReference type="NCBI Taxonomy" id="2364126"/>
    <lineage>
        <taxon>Eukaryota</taxon>
        <taxon>Sar</taxon>
        <taxon>Alveolata</taxon>
        <taxon>Dinophyceae</taxon>
        <taxon>Prorocentrales</taxon>
        <taxon>Prorocentraceae</taxon>
        <taxon>Prorocentrum</taxon>
    </lineage>
</organism>
<keyword evidence="1" id="KW-0175">Coiled coil</keyword>
<feature type="signal peptide" evidence="2">
    <location>
        <begin position="1"/>
        <end position="20"/>
    </location>
</feature>
<gene>
    <name evidence="3" type="ORF">PCOR1329_LOCUS41943</name>
</gene>
<keyword evidence="2" id="KW-0732">Signal</keyword>
<evidence type="ECO:0000313" key="4">
    <source>
        <dbReference type="Proteomes" id="UP001189429"/>
    </source>
</evidence>
<proteinExistence type="predicted"/>